<dbReference type="AlphaFoldDB" id="A0A0D6JFN2"/>
<dbReference type="EMBL" id="LN829119">
    <property type="protein sequence ID" value="CPR19412.1"/>
    <property type="molecule type" value="Genomic_DNA"/>
</dbReference>
<accession>A0A0D6JFN2</accession>
<keyword evidence="2" id="KW-1185">Reference proteome</keyword>
<organism evidence="1 2">
    <name type="scientific">Candidatus Filomicrobium marinum</name>
    <dbReference type="NCBI Taxonomy" id="1608628"/>
    <lineage>
        <taxon>Bacteria</taxon>
        <taxon>Pseudomonadati</taxon>
        <taxon>Pseudomonadota</taxon>
        <taxon>Alphaproteobacteria</taxon>
        <taxon>Hyphomicrobiales</taxon>
        <taxon>Hyphomicrobiaceae</taxon>
        <taxon>Filomicrobium</taxon>
    </lineage>
</organism>
<dbReference type="Proteomes" id="UP000033187">
    <property type="component" value="Chromosome 1"/>
</dbReference>
<dbReference type="KEGG" id="fil:BN1229_v1_2154"/>
<proteinExistence type="predicted"/>
<gene>
    <name evidence="1" type="ORF">YBN1229_v1_2154</name>
</gene>
<protein>
    <submittedName>
        <fullName evidence="1">Uncharacterized protein</fullName>
    </submittedName>
</protein>
<reference evidence="2" key="1">
    <citation type="submission" date="2015-02" db="EMBL/GenBank/DDBJ databases">
        <authorList>
            <person name="Chooi Y.-H."/>
        </authorList>
    </citation>
    <scope>NUCLEOTIDE SEQUENCE [LARGE SCALE GENOMIC DNA]</scope>
    <source>
        <strain evidence="2">strain Y</strain>
    </source>
</reference>
<dbReference type="KEGG" id="fiy:BN1229_v1_2154"/>
<sequence length="55" mass="5758">MKSRVLHCNARSIVDARLSALAAAPGLAIDGVIFKCAFGGLHVCRVHCRTGAPIL</sequence>
<evidence type="ECO:0000313" key="1">
    <source>
        <dbReference type="EMBL" id="CPR19412.1"/>
    </source>
</evidence>
<name>A0A0D6JFN2_9HYPH</name>
<evidence type="ECO:0000313" key="2">
    <source>
        <dbReference type="Proteomes" id="UP000033187"/>
    </source>
</evidence>